<reference evidence="2" key="1">
    <citation type="submission" date="2023-11" db="EMBL/GenBank/DDBJ databases">
        <authorList>
            <person name="De Vega J J."/>
            <person name="De Vega J J."/>
        </authorList>
    </citation>
    <scope>NUCLEOTIDE SEQUENCE</scope>
</reference>
<evidence type="ECO:0000313" key="3">
    <source>
        <dbReference type="Proteomes" id="UP001295794"/>
    </source>
</evidence>
<dbReference type="AlphaFoldDB" id="A0AAD2HAR1"/>
<evidence type="ECO:0000313" key="2">
    <source>
        <dbReference type="EMBL" id="CAK5271340.1"/>
    </source>
</evidence>
<evidence type="ECO:0000256" key="1">
    <source>
        <dbReference type="SAM" id="MobiDB-lite"/>
    </source>
</evidence>
<feature type="compositionally biased region" description="Low complexity" evidence="1">
    <location>
        <begin position="46"/>
        <end position="56"/>
    </location>
</feature>
<sequence length="153" mass="16547">MLPGSSDGFHALMAEAGKALFFRTQRYWCSRILRLKKGLRQSGAAYGRSSASGAARETPPVSTNDAKSSSDSSECGQWKPAGLPLDCRADSRFILGDSLLGITGSSLPCTLPPVEVAHSDVKMMLRLDMGTHIRHHLQDNLALIKFPMTIACQ</sequence>
<feature type="region of interest" description="Disordered" evidence="1">
    <location>
        <begin position="46"/>
        <end position="78"/>
    </location>
</feature>
<name>A0AAD2HAR1_9AGAR</name>
<protein>
    <submittedName>
        <fullName evidence="2">Uncharacterized protein</fullName>
    </submittedName>
</protein>
<keyword evidence="3" id="KW-1185">Reference proteome</keyword>
<organism evidence="2 3">
    <name type="scientific">Mycena citricolor</name>
    <dbReference type="NCBI Taxonomy" id="2018698"/>
    <lineage>
        <taxon>Eukaryota</taxon>
        <taxon>Fungi</taxon>
        <taxon>Dikarya</taxon>
        <taxon>Basidiomycota</taxon>
        <taxon>Agaricomycotina</taxon>
        <taxon>Agaricomycetes</taxon>
        <taxon>Agaricomycetidae</taxon>
        <taxon>Agaricales</taxon>
        <taxon>Marasmiineae</taxon>
        <taxon>Mycenaceae</taxon>
        <taxon>Mycena</taxon>
    </lineage>
</organism>
<gene>
    <name evidence="2" type="ORF">MYCIT1_LOCUS16318</name>
</gene>
<dbReference type="Proteomes" id="UP001295794">
    <property type="component" value="Unassembled WGS sequence"/>
</dbReference>
<proteinExistence type="predicted"/>
<dbReference type="EMBL" id="CAVNYO010000169">
    <property type="protein sequence ID" value="CAK5271340.1"/>
    <property type="molecule type" value="Genomic_DNA"/>
</dbReference>
<accession>A0AAD2HAR1</accession>
<comment type="caution">
    <text evidence="2">The sequence shown here is derived from an EMBL/GenBank/DDBJ whole genome shotgun (WGS) entry which is preliminary data.</text>
</comment>
<feature type="non-terminal residue" evidence="2">
    <location>
        <position position="1"/>
    </location>
</feature>